<keyword evidence="5" id="KW-1185">Reference proteome</keyword>
<evidence type="ECO:0000313" key="5">
    <source>
        <dbReference type="Proteomes" id="UP000583929"/>
    </source>
</evidence>
<dbReference type="PANTHER" id="PTHR36336">
    <property type="entry name" value="OS09G0560400 PROTEIN"/>
    <property type="match status" value="1"/>
</dbReference>
<dbReference type="AlphaFoldDB" id="A0A7J6HZB5"/>
<evidence type="ECO:0000256" key="1">
    <source>
        <dbReference type="SAM" id="Phobius"/>
    </source>
</evidence>
<organism evidence="3 5">
    <name type="scientific">Cannabis sativa</name>
    <name type="common">Hemp</name>
    <name type="synonym">Marijuana</name>
    <dbReference type="NCBI Taxonomy" id="3483"/>
    <lineage>
        <taxon>Eukaryota</taxon>
        <taxon>Viridiplantae</taxon>
        <taxon>Streptophyta</taxon>
        <taxon>Embryophyta</taxon>
        <taxon>Tracheophyta</taxon>
        <taxon>Spermatophyta</taxon>
        <taxon>Magnoliopsida</taxon>
        <taxon>eudicotyledons</taxon>
        <taxon>Gunneridae</taxon>
        <taxon>Pentapetalae</taxon>
        <taxon>rosids</taxon>
        <taxon>fabids</taxon>
        <taxon>Rosales</taxon>
        <taxon>Cannabaceae</taxon>
        <taxon>Cannabis</taxon>
    </lineage>
</organism>
<dbReference type="EMBL" id="JAATIP010000257">
    <property type="protein sequence ID" value="KAF4356101.1"/>
    <property type="molecule type" value="Genomic_DNA"/>
</dbReference>
<keyword evidence="1" id="KW-0472">Membrane</keyword>
<comment type="caution">
    <text evidence="3">The sequence shown here is derived from an EMBL/GenBank/DDBJ whole genome shotgun (WGS) entry which is preliminary data.</text>
</comment>
<protein>
    <submittedName>
        <fullName evidence="3">Uncharacterized protein</fullName>
    </submittedName>
</protein>
<dbReference type="PANTHER" id="PTHR36336:SF1">
    <property type="entry name" value="OS09G0560400 PROTEIN"/>
    <property type="match status" value="1"/>
</dbReference>
<reference evidence="4 5" key="1">
    <citation type="journal article" date="2020" name="bioRxiv">
        <title>Sequence and annotation of 42 cannabis genomes reveals extensive copy number variation in cannabinoid synthesis and pathogen resistance genes.</title>
        <authorList>
            <person name="Mckernan K.J."/>
            <person name="Helbert Y."/>
            <person name="Kane L.T."/>
            <person name="Ebling H."/>
            <person name="Zhang L."/>
            <person name="Liu B."/>
            <person name="Eaton Z."/>
            <person name="Mclaughlin S."/>
            <person name="Kingan S."/>
            <person name="Baybayan P."/>
            <person name="Concepcion G."/>
            <person name="Jordan M."/>
            <person name="Riva A."/>
            <person name="Barbazuk W."/>
            <person name="Harkins T."/>
        </authorList>
    </citation>
    <scope>NUCLEOTIDE SEQUENCE [LARGE SCALE GENOMIC DNA]</scope>
    <source>
        <strain evidence="4 5">cv. Jamaican Lion 4</strain>
        <strain evidence="3">Father</strain>
        <strain evidence="2">Mother</strain>
        <tissue evidence="3">Leaf</tissue>
    </source>
</reference>
<gene>
    <name evidence="2" type="ORF">F8388_005193</name>
    <name evidence="3" type="ORF">G4B88_023055</name>
</gene>
<evidence type="ECO:0000313" key="3">
    <source>
        <dbReference type="EMBL" id="KAF4400647.1"/>
    </source>
</evidence>
<evidence type="ECO:0000313" key="2">
    <source>
        <dbReference type="EMBL" id="KAF4356101.1"/>
    </source>
</evidence>
<keyword evidence="1" id="KW-0812">Transmembrane</keyword>
<evidence type="ECO:0000313" key="4">
    <source>
        <dbReference type="Proteomes" id="UP000525078"/>
    </source>
</evidence>
<feature type="transmembrane region" description="Helical" evidence="1">
    <location>
        <begin position="284"/>
        <end position="306"/>
    </location>
</feature>
<dbReference type="EMBL" id="JAATIQ010000016">
    <property type="protein sequence ID" value="KAF4400647.1"/>
    <property type="molecule type" value="Genomic_DNA"/>
</dbReference>
<accession>A0A7J6HZB5</accession>
<sequence length="326" mass="36425">MLWLSDFPQHLIEGLSSSHGQVTFLKPRSSGLSHSMVDPQSKAKRPSSCHGRVAFLMLRSIDFSRGMLGLMWPCKITHLGYLFESVFASLQGLTNRSIHLLNSTKCRGESRGGSTMASDSSMVLVALSFATLALLLAPSLHAQGINDEHRGIGRRVLLSFKETPRGSNATFECSPSGPCVPCLYSEKNDEKYRCSETGYRIPLKCMETRDGSKVPNEKTSRKIRSTLEIFPKNLELRTVLNTKEDLSTNLKHRRLMADSSTKESRNQVYITYRSCIPSVSEEKLSMLGFEGIMFCLMLLSGSAVYFRKRRTAAVSGFARLQTNSRY</sequence>
<name>A0A7J6HZB5_CANSA</name>
<proteinExistence type="predicted"/>
<keyword evidence="1" id="KW-1133">Transmembrane helix</keyword>
<dbReference type="Proteomes" id="UP000525078">
    <property type="component" value="Unassembled WGS sequence"/>
</dbReference>
<dbReference type="Proteomes" id="UP000583929">
    <property type="component" value="Unassembled WGS sequence"/>
</dbReference>